<evidence type="ECO:0000256" key="3">
    <source>
        <dbReference type="ARBA" id="ARBA00023054"/>
    </source>
</evidence>
<dbReference type="PROSITE" id="PS50096">
    <property type="entry name" value="IQ"/>
    <property type="match status" value="5"/>
</dbReference>
<dbReference type="GO" id="GO:0007015">
    <property type="term" value="P:actin filament organization"/>
    <property type="evidence" value="ECO:0007669"/>
    <property type="project" value="TreeGrafter"/>
</dbReference>
<feature type="region of interest" description="Actin-binding" evidence="7">
    <location>
        <begin position="460"/>
        <end position="482"/>
    </location>
</feature>
<dbReference type="SMART" id="SM00242">
    <property type="entry name" value="MYSc"/>
    <property type="match status" value="1"/>
</dbReference>
<dbReference type="OMA" id="LEYQMHE"/>
<dbReference type="Proteomes" id="UP001142055">
    <property type="component" value="Chromosome 1"/>
</dbReference>
<dbReference type="InterPro" id="IPR036961">
    <property type="entry name" value="Kinesin_motor_dom_sf"/>
</dbReference>
<evidence type="ECO:0000256" key="1">
    <source>
        <dbReference type="ARBA" id="ARBA00022741"/>
    </source>
</evidence>
<comment type="caution">
    <text evidence="12">The sequence shown here is derived from an EMBL/GenBank/DDBJ whole genome shotgun (WGS) entry which is preliminary data.</text>
</comment>
<feature type="coiled-coil region" evidence="8">
    <location>
        <begin position="774"/>
        <end position="874"/>
    </location>
</feature>
<keyword evidence="5" id="KW-0505">Motor protein</keyword>
<feature type="compositionally biased region" description="Low complexity" evidence="9">
    <location>
        <begin position="980"/>
        <end position="989"/>
    </location>
</feature>
<gene>
    <name evidence="12" type="ORF">RDWZM_004236</name>
</gene>
<dbReference type="InterPro" id="IPR001609">
    <property type="entry name" value="Myosin_head_motor_dom-like"/>
</dbReference>
<dbReference type="Gene3D" id="1.20.58.530">
    <property type="match status" value="1"/>
</dbReference>
<feature type="region of interest" description="Disordered" evidence="9">
    <location>
        <begin position="1213"/>
        <end position="1248"/>
    </location>
</feature>
<dbReference type="InterPro" id="IPR000048">
    <property type="entry name" value="IQ_motif_EF-hand-BS"/>
</dbReference>
<protein>
    <submittedName>
        <fullName evidence="12">Uncharacterized protein</fullName>
    </submittedName>
</protein>
<keyword evidence="6 7" id="KW-0009">Actin-binding</keyword>
<evidence type="ECO:0000313" key="13">
    <source>
        <dbReference type="Proteomes" id="UP001142055"/>
    </source>
</evidence>
<feature type="domain" description="Dilute" evidence="10">
    <location>
        <begin position="1249"/>
        <end position="1479"/>
    </location>
</feature>
<dbReference type="Gene3D" id="1.10.10.820">
    <property type="match status" value="1"/>
</dbReference>
<evidence type="ECO:0000259" key="11">
    <source>
        <dbReference type="PROSITE" id="PS51456"/>
    </source>
</evidence>
<dbReference type="GO" id="GO:0016459">
    <property type="term" value="C:myosin complex"/>
    <property type="evidence" value="ECO:0007669"/>
    <property type="project" value="UniProtKB-KW"/>
</dbReference>
<accession>A0A9Q0MGT6</accession>
<proteinExistence type="inferred from homology"/>
<dbReference type="Pfam" id="PF00612">
    <property type="entry name" value="IQ"/>
    <property type="match status" value="4"/>
</dbReference>
<feature type="domain" description="Myosin motor" evidence="11">
    <location>
        <begin position="1"/>
        <end position="503"/>
    </location>
</feature>
<evidence type="ECO:0000313" key="12">
    <source>
        <dbReference type="EMBL" id="KAJ6225691.1"/>
    </source>
</evidence>
<dbReference type="Gene3D" id="3.30.70.1590">
    <property type="match status" value="1"/>
</dbReference>
<dbReference type="Gene3D" id="1.20.5.190">
    <property type="match status" value="3"/>
</dbReference>
<dbReference type="GO" id="GO:0005737">
    <property type="term" value="C:cytoplasm"/>
    <property type="evidence" value="ECO:0007669"/>
    <property type="project" value="TreeGrafter"/>
</dbReference>
<dbReference type="EMBL" id="JAPWDV010000001">
    <property type="protein sequence ID" value="KAJ6225691.1"/>
    <property type="molecule type" value="Genomic_DNA"/>
</dbReference>
<dbReference type="PANTHER" id="PTHR13140">
    <property type="entry name" value="MYOSIN"/>
    <property type="match status" value="1"/>
</dbReference>
<evidence type="ECO:0000256" key="9">
    <source>
        <dbReference type="SAM" id="MobiDB-lite"/>
    </source>
</evidence>
<dbReference type="InterPro" id="IPR002710">
    <property type="entry name" value="Dilute_dom"/>
</dbReference>
<keyword evidence="1" id="KW-0547">Nucleotide-binding</keyword>
<dbReference type="GO" id="GO:0005524">
    <property type="term" value="F:ATP binding"/>
    <property type="evidence" value="ECO:0007669"/>
    <property type="project" value="UniProtKB-KW"/>
</dbReference>
<keyword evidence="3 8" id="KW-0175">Coiled coil</keyword>
<evidence type="ECO:0000256" key="4">
    <source>
        <dbReference type="ARBA" id="ARBA00023123"/>
    </source>
</evidence>
<dbReference type="GO" id="GO:0000146">
    <property type="term" value="F:microfilament motor activity"/>
    <property type="evidence" value="ECO:0007669"/>
    <property type="project" value="TreeGrafter"/>
</dbReference>
<feature type="compositionally biased region" description="Basic residues" evidence="9">
    <location>
        <begin position="536"/>
        <end position="545"/>
    </location>
</feature>
<keyword evidence="2" id="KW-0067">ATP-binding</keyword>
<dbReference type="PANTHER" id="PTHR13140:SF706">
    <property type="entry name" value="DILUTE CLASS UNCONVENTIONAL MYOSIN, ISOFORM C"/>
    <property type="match status" value="1"/>
</dbReference>
<dbReference type="PROSITE" id="PS51126">
    <property type="entry name" value="DILUTE"/>
    <property type="match status" value="1"/>
</dbReference>
<organism evidence="12 13">
    <name type="scientific">Blomia tropicalis</name>
    <name type="common">Mite</name>
    <dbReference type="NCBI Taxonomy" id="40697"/>
    <lineage>
        <taxon>Eukaryota</taxon>
        <taxon>Metazoa</taxon>
        <taxon>Ecdysozoa</taxon>
        <taxon>Arthropoda</taxon>
        <taxon>Chelicerata</taxon>
        <taxon>Arachnida</taxon>
        <taxon>Acari</taxon>
        <taxon>Acariformes</taxon>
        <taxon>Sarcoptiformes</taxon>
        <taxon>Astigmata</taxon>
        <taxon>Glycyphagoidea</taxon>
        <taxon>Echimyopodidae</taxon>
        <taxon>Blomia</taxon>
    </lineage>
</organism>
<keyword evidence="4 7" id="KW-0518">Myosin</keyword>
<sequence length="1552" mass="178724">MTSSYPELYTKNVRIWVKHPTEVWQCAVVQKDFDKSIAKLHYISDEDQEEICLEIKDNASLPPLRNPDILIGANDLTREGERNFHIFYQLCSWAKQNGLDHLGLNDCDFVYLGSNEKTPYDDMSRFVEALDTLGFTDKQKNVIYVIIAAILHGGNIEFVSLDDERCTISDDSEGSLKKFCELLSINSTHFLHWLTNRVLRGREAIIKPNTKQEAKDSLEATLKYLYEKLFLWIVNFINAALGPPGQLNEYQFIGVLDIYGFEHFETNSFEQFCINYANEVLQQQFNLHVFKLEQEEYVREGINWEFITFNDNQMVIDLIESKPIGILSLLDEESRFPKGSDESWCAKLYAQITTKGEVFKKPKFSYQKSFIIQHFADVVTYSASGFLEKNKDTISEEQVDLLKRSEVLDGFFIEDAGTSAPSTTKQGAGGRAKIMYNDSQGNKGKQKAKATVGSQFRESLEALMKILNSTEPHYVRCIKPNDNKGAFEFNNIRAVQQLRACGVWKPYESVPMDSHKLKRLRTATNDSFGTPEQHKGPKPTPRKIVRPASDASQEIRQICEDIVKIVYEEKVYAHFNLNRTDENSAKNGIGAELSKQRQLYQFGKTKIFFRPGQVALLERIRSQKLRECAILLQQTIRGWLERRRYLRIKQSVLLLQRYGRAYIARKRYLHLRQTRAATRIQTAWRAYHQRQRYALLRRTVISLQTYGRGFIARRKFDAIRQNLAAITIQRYWRGYIARKRYHIAMKRIILAQSCIRRYLAKRELKQLRIEARSVEHVTNLNRGLEKKIIELQQRIDELSEENRLVRLTSSRYDTLRADFETMESEILRLKTKEKEDIIAQQNFKTEIEKLNAINHELNNKLDSMKKKNVELIEKMKTNAEKAKHAENDSKKVDDAIREQLQREQSSKQQLLSKVMDLESNAATVERSKSDRTNYEQRASVVSAVAAAAMAAASATGLVRSTPSTTTKAAQITPMKSSLQTTPNTSTPNPNEIAKLDLSSPIVSEKRLSQLSPNISSPNDTQDFDNNLQQISVMMRCSELEQEIEKIAKKEKIIHKLKNENIYLKMSGANNKSMNSLTVANSGGFVSLDPTSLETMEIDPSICYQGMYKFKQSDIDFIIRFLIYDVGPQNAFKCDSQTVACVIYMCIRYIDQIKNEDMVQLFMTQLVAMMKKKVHFAITKNALESLVHVMSTAFMIAIMIKYYSEYDIDRKQNDRSIKNGSNGDSGAFTGGGEDSIENGNGQQQGKDDDYDYAQSLKNFDLTDYADILRNLITWIYLKLSKLFQQRINNLIVPALLENKELASSGADVHKSIQRSGSISTERESPPPTEKEIHTLIKELSNIETMFRMHKLDEELVHQFFKQTYYFMGTTCLNNLLMRKDLCNNNIAMQIIYNLSYLEQFLREHNIPNWEMVKSMLDPITQATKLLFTNKSDKQISAILFTTEALTISQISKIINMYTPTDEEHISSTFIKNLTFELQKSRNPRGDEQVDKAEKMLIMKTQDSFPLTISFLDQKIDEKHPEITETTVAGLRINLKEIELPLLLKGLEKYLEKI</sequence>
<dbReference type="GO" id="GO:0016020">
    <property type="term" value="C:membrane"/>
    <property type="evidence" value="ECO:0007669"/>
    <property type="project" value="TreeGrafter"/>
</dbReference>
<evidence type="ECO:0000256" key="7">
    <source>
        <dbReference type="PROSITE-ProRule" id="PRU00782"/>
    </source>
</evidence>
<dbReference type="InterPro" id="IPR027417">
    <property type="entry name" value="P-loop_NTPase"/>
</dbReference>
<dbReference type="Gene3D" id="1.20.120.720">
    <property type="entry name" value="Myosin VI head, motor domain, U50 subdomain"/>
    <property type="match status" value="1"/>
</dbReference>
<dbReference type="GO" id="GO:0051015">
    <property type="term" value="F:actin filament binding"/>
    <property type="evidence" value="ECO:0007669"/>
    <property type="project" value="TreeGrafter"/>
</dbReference>
<dbReference type="PROSITE" id="PS51456">
    <property type="entry name" value="MYOSIN_MOTOR"/>
    <property type="match status" value="1"/>
</dbReference>
<feature type="region of interest" description="Disordered" evidence="9">
    <location>
        <begin position="959"/>
        <end position="989"/>
    </location>
</feature>
<dbReference type="Gene3D" id="3.40.850.10">
    <property type="entry name" value="Kinesin motor domain"/>
    <property type="match status" value="1"/>
</dbReference>
<dbReference type="PRINTS" id="PR00193">
    <property type="entry name" value="MYOSINHEAVY"/>
</dbReference>
<name>A0A9Q0MGT6_BLOTA</name>
<evidence type="ECO:0000256" key="2">
    <source>
        <dbReference type="ARBA" id="ARBA00022840"/>
    </source>
</evidence>
<evidence type="ECO:0000256" key="6">
    <source>
        <dbReference type="ARBA" id="ARBA00023203"/>
    </source>
</evidence>
<evidence type="ECO:0000256" key="8">
    <source>
        <dbReference type="SAM" id="Coils"/>
    </source>
</evidence>
<dbReference type="Pfam" id="PF01843">
    <property type="entry name" value="DIL"/>
    <property type="match status" value="1"/>
</dbReference>
<feature type="coiled-coil region" evidence="8">
    <location>
        <begin position="900"/>
        <end position="927"/>
    </location>
</feature>
<feature type="compositionally biased region" description="Polar residues" evidence="9">
    <location>
        <begin position="959"/>
        <end position="979"/>
    </location>
</feature>
<dbReference type="Pfam" id="PF00063">
    <property type="entry name" value="Myosin_head"/>
    <property type="match status" value="1"/>
</dbReference>
<feature type="region of interest" description="Disordered" evidence="9">
    <location>
        <begin position="524"/>
        <end position="549"/>
    </location>
</feature>
<keyword evidence="13" id="KW-1185">Reference proteome</keyword>
<dbReference type="SMART" id="SM01132">
    <property type="entry name" value="DIL"/>
    <property type="match status" value="1"/>
</dbReference>
<evidence type="ECO:0000256" key="5">
    <source>
        <dbReference type="ARBA" id="ARBA00023175"/>
    </source>
</evidence>
<dbReference type="SMART" id="SM00015">
    <property type="entry name" value="IQ"/>
    <property type="match status" value="6"/>
</dbReference>
<dbReference type="CDD" id="cd23767">
    <property type="entry name" value="IQCD"/>
    <property type="match status" value="1"/>
</dbReference>
<comment type="caution">
    <text evidence="7">Lacks conserved residue(s) required for the propagation of feature annotation.</text>
</comment>
<comment type="similarity">
    <text evidence="7">Belongs to the TRAFAC class myosin-kinesin ATPase superfamily. Myosin family.</text>
</comment>
<dbReference type="SUPFAM" id="SSF52540">
    <property type="entry name" value="P-loop containing nucleoside triphosphate hydrolases"/>
    <property type="match status" value="2"/>
</dbReference>
<evidence type="ECO:0000259" key="10">
    <source>
        <dbReference type="PROSITE" id="PS51126"/>
    </source>
</evidence>
<reference evidence="12" key="1">
    <citation type="submission" date="2022-12" db="EMBL/GenBank/DDBJ databases">
        <title>Genome assemblies of Blomia tropicalis.</title>
        <authorList>
            <person name="Cui Y."/>
        </authorList>
    </citation>
    <scope>NUCLEOTIDE SEQUENCE</scope>
    <source>
        <tissue evidence="12">Adult mites</tissue>
    </source>
</reference>